<dbReference type="GO" id="GO:0004553">
    <property type="term" value="F:hydrolase activity, hydrolyzing O-glycosyl compounds"/>
    <property type="evidence" value="ECO:0007669"/>
    <property type="project" value="InterPro"/>
</dbReference>
<dbReference type="InterPro" id="IPR017853">
    <property type="entry name" value="GH"/>
</dbReference>
<dbReference type="PANTHER" id="PTHR10357:SF210">
    <property type="entry name" value="MALTODEXTRIN GLUCOSIDASE"/>
    <property type="match status" value="1"/>
</dbReference>
<dbReference type="Gene3D" id="2.60.40.10">
    <property type="entry name" value="Immunoglobulins"/>
    <property type="match status" value="1"/>
</dbReference>
<dbReference type="Gene3D" id="3.90.400.10">
    <property type="entry name" value="Oligo-1,6-glucosidase, Domain 2"/>
    <property type="match status" value="1"/>
</dbReference>
<evidence type="ECO:0000313" key="5">
    <source>
        <dbReference type="Proteomes" id="UP000029507"/>
    </source>
</evidence>
<dbReference type="SUPFAM" id="SSF81296">
    <property type="entry name" value="E set domains"/>
    <property type="match status" value="1"/>
</dbReference>
<dbReference type="OrthoDB" id="9805159at2"/>
<dbReference type="SUPFAM" id="SSF51011">
    <property type="entry name" value="Glycosyl hydrolase domain"/>
    <property type="match status" value="1"/>
</dbReference>
<dbReference type="InterPro" id="IPR013783">
    <property type="entry name" value="Ig-like_fold"/>
</dbReference>
<organism evidence="4 5">
    <name type="scientific">Paenibacillus stellifer</name>
    <dbReference type="NCBI Taxonomy" id="169760"/>
    <lineage>
        <taxon>Bacteria</taxon>
        <taxon>Bacillati</taxon>
        <taxon>Bacillota</taxon>
        <taxon>Bacilli</taxon>
        <taxon>Bacillales</taxon>
        <taxon>Paenibacillaceae</taxon>
        <taxon>Paenibacillus</taxon>
    </lineage>
</organism>
<gene>
    <name evidence="4" type="ORF">PSTEL_08490</name>
</gene>
<dbReference type="InterPro" id="IPR014756">
    <property type="entry name" value="Ig_E-set"/>
</dbReference>
<feature type="domain" description="Glycosyl hydrolase family 13 catalytic" evidence="3">
    <location>
        <begin position="154"/>
        <end position="526"/>
    </location>
</feature>
<accession>A0A089LNJ0</accession>
<evidence type="ECO:0000256" key="1">
    <source>
        <dbReference type="ARBA" id="ARBA00022801"/>
    </source>
</evidence>
<protein>
    <submittedName>
        <fullName evidence="4">Neopullulanase</fullName>
    </submittedName>
</protein>
<dbReference type="InterPro" id="IPR045857">
    <property type="entry name" value="O16G_dom_2"/>
</dbReference>
<dbReference type="RefSeq" id="WP_038694580.1">
    <property type="nucleotide sequence ID" value="NZ_CP009286.1"/>
</dbReference>
<evidence type="ECO:0000259" key="3">
    <source>
        <dbReference type="SMART" id="SM00642"/>
    </source>
</evidence>
<dbReference type="InterPro" id="IPR006047">
    <property type="entry name" value="GH13_cat_dom"/>
</dbReference>
<dbReference type="Proteomes" id="UP000029507">
    <property type="component" value="Chromosome"/>
</dbReference>
<dbReference type="CDD" id="cd02857">
    <property type="entry name" value="E_set_CDase_PDE_N"/>
    <property type="match status" value="1"/>
</dbReference>
<dbReference type="Gene3D" id="3.20.20.80">
    <property type="entry name" value="Glycosidases"/>
    <property type="match status" value="1"/>
</dbReference>
<dbReference type="InterPro" id="IPR004185">
    <property type="entry name" value="Glyco_hydro_13_lg-like_dom"/>
</dbReference>
<dbReference type="SUPFAM" id="SSF51445">
    <property type="entry name" value="(Trans)glycosidases"/>
    <property type="match status" value="1"/>
</dbReference>
<dbReference type="Gene3D" id="2.60.40.1180">
    <property type="entry name" value="Golgi alpha-mannosidase II"/>
    <property type="match status" value="1"/>
</dbReference>
<dbReference type="EMBL" id="CP009286">
    <property type="protein sequence ID" value="AIQ63126.1"/>
    <property type="molecule type" value="Genomic_DNA"/>
</dbReference>
<keyword evidence="1" id="KW-0378">Hydrolase</keyword>
<name>A0A089LNJ0_9BACL</name>
<dbReference type="GO" id="GO:0005975">
    <property type="term" value="P:carbohydrate metabolic process"/>
    <property type="evidence" value="ECO:0007669"/>
    <property type="project" value="InterPro"/>
</dbReference>
<keyword evidence="2" id="KW-0326">Glycosidase</keyword>
<dbReference type="InterPro" id="IPR013780">
    <property type="entry name" value="Glyco_hydro_b"/>
</dbReference>
<proteinExistence type="predicted"/>
<dbReference type="SMART" id="SM00642">
    <property type="entry name" value="Aamy"/>
    <property type="match status" value="1"/>
</dbReference>
<reference evidence="4 5" key="1">
    <citation type="submission" date="2014-08" db="EMBL/GenBank/DDBJ databases">
        <title>Comparative genomics of the Paenibacillus odorifer group.</title>
        <authorList>
            <person name="den Bakker H.C."/>
            <person name="Tsai Y.-C."/>
            <person name="Martin N."/>
            <person name="Korlach J."/>
            <person name="Wiedmann M."/>
        </authorList>
    </citation>
    <scope>NUCLEOTIDE SEQUENCE [LARGE SCALE GENOMIC DNA]</scope>
    <source>
        <strain evidence="4 5">DSM 14472</strain>
    </source>
</reference>
<evidence type="ECO:0000313" key="4">
    <source>
        <dbReference type="EMBL" id="AIQ63126.1"/>
    </source>
</evidence>
<dbReference type="AlphaFoldDB" id="A0A089LNJ0"/>
<dbReference type="Pfam" id="PF02903">
    <property type="entry name" value="Alpha-amylase_N"/>
    <property type="match status" value="1"/>
</dbReference>
<dbReference type="CDD" id="cd11338">
    <property type="entry name" value="AmyAc_CMD"/>
    <property type="match status" value="1"/>
</dbReference>
<sequence length="615" mass="70913">MDLSAVIHEPKSALSYMFDAKTLHLRIKTKKNDVKSVTLLAADPFNWRPTVDNPEIYEFALETMARIPMIKEAETRYHDCWFAELTGPSWRRVKYGFVLDDGNRQIFAGCHDFIELPEEWTPPADHSNYYNYPYLLEEDLYKAPAWVKDTIWYQIFPDRFSRGAGRAAEDALPWGSVERDGNDIKFGGNIQGIIDKLDYIRDLGCGGIYFTPLFASPSSHKYDTRDYFSIDPDFGDNALFGNLVDEAHKRGIKVMLDAVFNHCGYEHPFWQDVLKRGQESPYYDYFYILDPNKPVEPDLSSRGYLGEHLNYLTFGYTENMPKWNTGNPGAREYLLSVAEFWAKHYKIDGWRLDVSNEVSHEFWREFRKRIKGVDPEIYILGENWLNSNPWLLGDQFDAVMNYEFSSPVIRFFGTQHKNQEQYSVSDFKAAVNELLVSYPKNVTTTLFNLLDSHDTARILSLCGENADLVKLAYVFLLTYPGSPSIYYGGEVGLSGDEHHNRQCMPWDPKLQNKDLYQVVHKLIALRKQYPAFRTADWNWIAADDSTGTLIYRKRAEGDTLYALIHNSPEAQEVPLPAECRGQGFIDLMTGQPVEGKAAVQLSPYSFLLWHSQETK</sequence>
<keyword evidence="5" id="KW-1185">Reference proteome</keyword>
<dbReference type="Pfam" id="PF00128">
    <property type="entry name" value="Alpha-amylase"/>
    <property type="match status" value="1"/>
</dbReference>
<evidence type="ECO:0000256" key="2">
    <source>
        <dbReference type="ARBA" id="ARBA00023295"/>
    </source>
</evidence>
<dbReference type="STRING" id="169760.PSTEL_08490"/>
<dbReference type="HOGENOM" id="CLU_006462_6_2_9"/>
<dbReference type="KEGG" id="pste:PSTEL_08490"/>
<dbReference type="PANTHER" id="PTHR10357">
    <property type="entry name" value="ALPHA-AMYLASE FAMILY MEMBER"/>
    <property type="match status" value="1"/>
</dbReference>